<dbReference type="NCBIfam" id="TIGR01730">
    <property type="entry name" value="RND_mfp"/>
    <property type="match status" value="1"/>
</dbReference>
<dbReference type="SUPFAM" id="SSF111369">
    <property type="entry name" value="HlyD-like secretion proteins"/>
    <property type="match status" value="1"/>
</dbReference>
<evidence type="ECO:0000259" key="9">
    <source>
        <dbReference type="Pfam" id="PF25917"/>
    </source>
</evidence>
<dbReference type="Pfam" id="PF25967">
    <property type="entry name" value="RND-MFP_C"/>
    <property type="match status" value="1"/>
</dbReference>
<keyword evidence="13" id="KW-1185">Reference proteome</keyword>
<organism evidence="12 13">
    <name type="scientific">Novosphingobium nitrogenifigens DSM 19370</name>
    <dbReference type="NCBI Taxonomy" id="983920"/>
    <lineage>
        <taxon>Bacteria</taxon>
        <taxon>Pseudomonadati</taxon>
        <taxon>Pseudomonadota</taxon>
        <taxon>Alphaproteobacteria</taxon>
        <taxon>Sphingomonadales</taxon>
        <taxon>Sphingomonadaceae</taxon>
        <taxon>Novosphingobium</taxon>
    </lineage>
</organism>
<keyword evidence="4" id="KW-1003">Cell membrane</keyword>
<dbReference type="PANTHER" id="PTHR30469:SF12">
    <property type="entry name" value="MULTIDRUG RESISTANCE PROTEIN MDTA"/>
    <property type="match status" value="1"/>
</dbReference>
<dbReference type="Pfam" id="PF25917">
    <property type="entry name" value="BSH_RND"/>
    <property type="match status" value="1"/>
</dbReference>
<evidence type="ECO:0000256" key="3">
    <source>
        <dbReference type="ARBA" id="ARBA00022448"/>
    </source>
</evidence>
<comment type="caution">
    <text evidence="12">The sequence shown here is derived from an EMBL/GenBank/DDBJ whole genome shotgun (WGS) entry which is preliminary data.</text>
</comment>
<dbReference type="Gene3D" id="1.10.287.470">
    <property type="entry name" value="Helix hairpin bin"/>
    <property type="match status" value="1"/>
</dbReference>
<evidence type="ECO:0000259" key="8">
    <source>
        <dbReference type="Pfam" id="PF25876"/>
    </source>
</evidence>
<evidence type="ECO:0000256" key="2">
    <source>
        <dbReference type="ARBA" id="ARBA00009477"/>
    </source>
</evidence>
<evidence type="ECO:0000259" key="10">
    <source>
        <dbReference type="Pfam" id="PF25944"/>
    </source>
</evidence>
<dbReference type="InParanoid" id="F1ZAN0"/>
<sequence>MRRSRPRWLVYVLVIAGLLAVALVARWLATGGAAKNAKAGRPPAAVAVASVEVGDMPETVNEIGTVTPIDTATVHSQLSGYVMGILFKEGQMVTQGQPIVQVDQRPYDLALAQAQGTLAKDSSTLVSAKLDLKRYQTLSLQDSVARQTLDTQRATVGQLEGTIAADRAAVGTARLNIQYSTIKAPFTGRIGLKQVSVGSYVTPSDTSGVAVVTRIDPIDVVFSLPQADLASVQRKAGTAQGLPVTILDQDNKTVLAHGKFSTFDNQIDTTTGTVKAKARVANPATAGATGEKAPLLFPNQFVNVTMLVDTLHQVTIVPVSALRHGAQGDFVFVVQPDKTVKIRVVRMGPSDGVHTAILSGLSKGETVVSEGADGLDDGSAVRLPEGKGKGGSHRKQGGADAQ</sequence>
<comment type="subcellular location">
    <subcellularLocation>
        <location evidence="1">Cell membrane</location>
    </subcellularLocation>
</comment>
<dbReference type="Gene3D" id="2.40.420.20">
    <property type="match status" value="1"/>
</dbReference>
<name>F1ZAN0_9SPHN</name>
<feature type="domain" description="Multidrug resistance protein MdtA-like alpha-helical hairpin" evidence="8">
    <location>
        <begin position="111"/>
        <end position="180"/>
    </location>
</feature>
<dbReference type="HOGENOM" id="CLU_018816_2_0_5"/>
<dbReference type="Pfam" id="PF25876">
    <property type="entry name" value="HH_MFP_RND"/>
    <property type="match status" value="1"/>
</dbReference>
<dbReference type="InterPro" id="IPR058626">
    <property type="entry name" value="MdtA-like_b-barrel"/>
</dbReference>
<dbReference type="GO" id="GO:0015562">
    <property type="term" value="F:efflux transmembrane transporter activity"/>
    <property type="evidence" value="ECO:0007669"/>
    <property type="project" value="TreeGrafter"/>
</dbReference>
<dbReference type="RefSeq" id="WP_008066981.1">
    <property type="nucleotide sequence ID" value="NZ_AQWK01000011.1"/>
</dbReference>
<dbReference type="InterPro" id="IPR058627">
    <property type="entry name" value="MdtA-like_C"/>
</dbReference>
<feature type="domain" description="Multidrug resistance protein MdtA-like barrel-sandwich hybrid" evidence="9">
    <location>
        <begin position="71"/>
        <end position="213"/>
    </location>
</feature>
<evidence type="ECO:0000313" key="13">
    <source>
        <dbReference type="Proteomes" id="UP000004728"/>
    </source>
</evidence>
<keyword evidence="6" id="KW-0472">Membrane</keyword>
<proteinExistence type="inferred from homology"/>
<evidence type="ECO:0000256" key="7">
    <source>
        <dbReference type="SAM" id="MobiDB-lite"/>
    </source>
</evidence>
<dbReference type="EMBL" id="AEWJ01000043">
    <property type="protein sequence ID" value="EGD58333.1"/>
    <property type="molecule type" value="Genomic_DNA"/>
</dbReference>
<dbReference type="eggNOG" id="COG0845">
    <property type="taxonomic scope" value="Bacteria"/>
</dbReference>
<gene>
    <name evidence="12" type="ORF">Y88_0387</name>
</gene>
<dbReference type="GO" id="GO:1990281">
    <property type="term" value="C:efflux pump complex"/>
    <property type="evidence" value="ECO:0007669"/>
    <property type="project" value="TreeGrafter"/>
</dbReference>
<dbReference type="AlphaFoldDB" id="F1ZAN0"/>
<evidence type="ECO:0000256" key="1">
    <source>
        <dbReference type="ARBA" id="ARBA00004236"/>
    </source>
</evidence>
<accession>F1ZAN0</accession>
<feature type="domain" description="Multidrug resistance protein MdtA-like C-terminal permuted SH3" evidence="11">
    <location>
        <begin position="314"/>
        <end position="373"/>
    </location>
</feature>
<dbReference type="Gene3D" id="2.40.50.100">
    <property type="match status" value="1"/>
</dbReference>
<dbReference type="OrthoDB" id="9806939at2"/>
<dbReference type="Gene3D" id="2.40.30.170">
    <property type="match status" value="1"/>
</dbReference>
<dbReference type="Proteomes" id="UP000004728">
    <property type="component" value="Unassembled WGS sequence"/>
</dbReference>
<evidence type="ECO:0000256" key="4">
    <source>
        <dbReference type="ARBA" id="ARBA00022475"/>
    </source>
</evidence>
<feature type="domain" description="Multidrug resistance protein MdtA-like beta-barrel" evidence="10">
    <location>
        <begin position="217"/>
        <end position="310"/>
    </location>
</feature>
<dbReference type="PANTHER" id="PTHR30469">
    <property type="entry name" value="MULTIDRUG RESISTANCE PROTEIN MDTA"/>
    <property type="match status" value="1"/>
</dbReference>
<comment type="similarity">
    <text evidence="2">Belongs to the membrane fusion protein (MFP) (TC 8.A.1) family.</text>
</comment>
<keyword evidence="5" id="KW-0997">Cell inner membrane</keyword>
<evidence type="ECO:0000313" key="12">
    <source>
        <dbReference type="EMBL" id="EGD58333.1"/>
    </source>
</evidence>
<evidence type="ECO:0000259" key="11">
    <source>
        <dbReference type="Pfam" id="PF25967"/>
    </source>
</evidence>
<evidence type="ECO:0000256" key="6">
    <source>
        <dbReference type="ARBA" id="ARBA00023136"/>
    </source>
</evidence>
<keyword evidence="3" id="KW-0813">Transport</keyword>
<feature type="region of interest" description="Disordered" evidence="7">
    <location>
        <begin position="368"/>
        <end position="402"/>
    </location>
</feature>
<dbReference type="FunCoup" id="F1ZAN0">
    <property type="interactions" value="212"/>
</dbReference>
<dbReference type="InterPro" id="IPR006143">
    <property type="entry name" value="RND_pump_MFP"/>
</dbReference>
<dbReference type="InterPro" id="IPR058624">
    <property type="entry name" value="MdtA-like_HH"/>
</dbReference>
<reference evidence="12 13" key="1">
    <citation type="journal article" date="2012" name="J. Bacteriol.">
        <title>Draft Genome Sequence of Novosphingobium nitrogenifigens Y88T.</title>
        <authorList>
            <person name="Strabala T.J."/>
            <person name="Macdonald L."/>
            <person name="Liu V."/>
            <person name="Smit A.M."/>
        </authorList>
    </citation>
    <scope>NUCLEOTIDE SEQUENCE [LARGE SCALE GENOMIC DNA]</scope>
    <source>
        <strain evidence="12 13">DSM 19370</strain>
    </source>
</reference>
<dbReference type="Pfam" id="PF25944">
    <property type="entry name" value="Beta-barrel_RND"/>
    <property type="match status" value="1"/>
</dbReference>
<evidence type="ECO:0000256" key="5">
    <source>
        <dbReference type="ARBA" id="ARBA00022519"/>
    </source>
</evidence>
<dbReference type="InterPro" id="IPR058625">
    <property type="entry name" value="MdtA-like_BSH"/>
</dbReference>
<dbReference type="STRING" id="983920.Y88_0387"/>
<protein>
    <submittedName>
        <fullName evidence="12">Membrane fusion protein MdtA</fullName>
    </submittedName>
</protein>